<name>A0A7W3JQU5_9MICO</name>
<reference evidence="1 2" key="1">
    <citation type="submission" date="2020-07" db="EMBL/GenBank/DDBJ databases">
        <title>Sequencing the genomes of 1000 actinobacteria strains.</title>
        <authorList>
            <person name="Klenk H.-P."/>
        </authorList>
    </citation>
    <scope>NUCLEOTIDE SEQUENCE [LARGE SCALE GENOMIC DNA]</scope>
    <source>
        <strain evidence="1 2">DSM 27576</strain>
    </source>
</reference>
<gene>
    <name evidence="1" type="ORF">FHX48_002301</name>
</gene>
<evidence type="ECO:0000313" key="1">
    <source>
        <dbReference type="EMBL" id="MBA8817203.1"/>
    </source>
</evidence>
<evidence type="ECO:0000313" key="2">
    <source>
        <dbReference type="Proteomes" id="UP000526083"/>
    </source>
</evidence>
<dbReference type="Proteomes" id="UP000526083">
    <property type="component" value="Unassembled WGS sequence"/>
</dbReference>
<accession>A0A7W3JQU5</accession>
<dbReference type="AlphaFoldDB" id="A0A7W3JQU5"/>
<protein>
    <submittedName>
        <fullName evidence="1">Cation transport ATPase</fullName>
    </submittedName>
</protein>
<organism evidence="1 2">
    <name type="scientific">Microbacterium halimionae</name>
    <dbReference type="NCBI Taxonomy" id="1526413"/>
    <lineage>
        <taxon>Bacteria</taxon>
        <taxon>Bacillati</taxon>
        <taxon>Actinomycetota</taxon>
        <taxon>Actinomycetes</taxon>
        <taxon>Micrococcales</taxon>
        <taxon>Microbacteriaceae</taxon>
        <taxon>Microbacterium</taxon>
    </lineage>
</organism>
<dbReference type="EMBL" id="JACGWY010000005">
    <property type="protein sequence ID" value="MBA8817203.1"/>
    <property type="molecule type" value="Genomic_DNA"/>
</dbReference>
<keyword evidence="2" id="KW-1185">Reference proteome</keyword>
<sequence>MVLAALGFIPALVGAWLQEGVDVVAIAWALRATRPGSPQ</sequence>
<comment type="caution">
    <text evidence="1">The sequence shown here is derived from an EMBL/GenBank/DDBJ whole genome shotgun (WGS) entry which is preliminary data.</text>
</comment>
<proteinExistence type="predicted"/>